<feature type="signal peptide" evidence="2">
    <location>
        <begin position="1"/>
        <end position="20"/>
    </location>
</feature>
<sequence length="409" mass="46785">MVVLRLLLLLIFNCINLIDTAPANIPVLRWHRSNFRDIDTTLKFKINQKLSISCEGDSYGTINEVSERCFNSCSPENCNSSNGDKMKEFFVCNQAIVGPVTLRTMSPHPRALSFTAHKIHYFTSLDHSSRGGRPSTLCRDGMKFKMIISNEFDEETHRTTMDHPLFSASHFHHTHPSSPSTEKTKPTRVQSIESTTMKTSMKNEKEETREEYIQEPMLTDKMRMSIEEMERIDRLTSYPSAPYKFRNPRYDMKNSINHKLTRIDDTVKYNENGEIDQIYEVALLLGIDPNSSSFAFSSFSIALIHHPISISEYSDFHNLAARSDDYLCNSPDLKRVLQNHMNMSTHSISFSIDSITSSLESSGERFVVLCSPSNQSLHYSLPHEAEFCSSSSLDHSCHIFIDPRHISNF</sequence>
<evidence type="ECO:0000256" key="1">
    <source>
        <dbReference type="SAM" id="MobiDB-lite"/>
    </source>
</evidence>
<dbReference type="Proteomes" id="UP000005239">
    <property type="component" value="Unassembled WGS sequence"/>
</dbReference>
<reference evidence="3" key="2">
    <citation type="submission" date="2022-06" db="UniProtKB">
        <authorList>
            <consortium name="EnsemblMetazoa"/>
        </authorList>
    </citation>
    <scope>IDENTIFICATION</scope>
    <source>
        <strain evidence="3">PS312</strain>
    </source>
</reference>
<organism evidence="3 4">
    <name type="scientific">Pristionchus pacificus</name>
    <name type="common">Parasitic nematode worm</name>
    <dbReference type="NCBI Taxonomy" id="54126"/>
    <lineage>
        <taxon>Eukaryota</taxon>
        <taxon>Metazoa</taxon>
        <taxon>Ecdysozoa</taxon>
        <taxon>Nematoda</taxon>
        <taxon>Chromadorea</taxon>
        <taxon>Rhabditida</taxon>
        <taxon>Rhabditina</taxon>
        <taxon>Diplogasteromorpha</taxon>
        <taxon>Diplogasteroidea</taxon>
        <taxon>Neodiplogasteridae</taxon>
        <taxon>Pristionchus</taxon>
    </lineage>
</organism>
<evidence type="ECO:0000256" key="2">
    <source>
        <dbReference type="SAM" id="SignalP"/>
    </source>
</evidence>
<protein>
    <submittedName>
        <fullName evidence="3">Ground-like domain-containing protein</fullName>
    </submittedName>
</protein>
<dbReference type="SUPFAM" id="SSF49503">
    <property type="entry name" value="Cupredoxins"/>
    <property type="match status" value="1"/>
</dbReference>
<dbReference type="EnsemblMetazoa" id="PPA04237.1">
    <property type="protein sequence ID" value="PPA04237.1"/>
    <property type="gene ID" value="WBGene00093791"/>
</dbReference>
<name>A0A2A6BDV7_PRIPA</name>
<dbReference type="AlphaFoldDB" id="A0A2A6BDV7"/>
<dbReference type="InterPro" id="IPR007284">
    <property type="entry name" value="Ground-like_dom"/>
</dbReference>
<proteinExistence type="predicted"/>
<keyword evidence="4" id="KW-1185">Reference proteome</keyword>
<dbReference type="InterPro" id="IPR008972">
    <property type="entry name" value="Cupredoxin"/>
</dbReference>
<reference evidence="4" key="1">
    <citation type="journal article" date="2008" name="Nat. Genet.">
        <title>The Pristionchus pacificus genome provides a unique perspective on nematode lifestyle and parasitism.</title>
        <authorList>
            <person name="Dieterich C."/>
            <person name="Clifton S.W."/>
            <person name="Schuster L.N."/>
            <person name="Chinwalla A."/>
            <person name="Delehaunty K."/>
            <person name="Dinkelacker I."/>
            <person name="Fulton L."/>
            <person name="Fulton R."/>
            <person name="Godfrey J."/>
            <person name="Minx P."/>
            <person name="Mitreva M."/>
            <person name="Roeseler W."/>
            <person name="Tian H."/>
            <person name="Witte H."/>
            <person name="Yang S.P."/>
            <person name="Wilson R.K."/>
            <person name="Sommer R.J."/>
        </authorList>
    </citation>
    <scope>NUCLEOTIDE SEQUENCE [LARGE SCALE GENOMIC DNA]</scope>
    <source>
        <strain evidence="4">PS312</strain>
    </source>
</reference>
<feature type="compositionally biased region" description="Polar residues" evidence="1">
    <location>
        <begin position="188"/>
        <end position="200"/>
    </location>
</feature>
<accession>A0A2A6BDV7</accession>
<dbReference type="Pfam" id="PF04155">
    <property type="entry name" value="Ground-like"/>
    <property type="match status" value="1"/>
</dbReference>
<keyword evidence="2" id="KW-0732">Signal</keyword>
<feature type="region of interest" description="Disordered" evidence="1">
    <location>
        <begin position="170"/>
        <end position="210"/>
    </location>
</feature>
<dbReference type="Gene3D" id="2.60.40.420">
    <property type="entry name" value="Cupredoxins - blue copper proteins"/>
    <property type="match status" value="1"/>
</dbReference>
<accession>A0A8R1Y9K6</accession>
<gene>
    <name evidence="3" type="primary">WBGene00093791</name>
</gene>
<dbReference type="OrthoDB" id="5843663at2759"/>
<evidence type="ECO:0000313" key="4">
    <source>
        <dbReference type="Proteomes" id="UP000005239"/>
    </source>
</evidence>
<feature type="compositionally biased region" description="Basic and acidic residues" evidence="1">
    <location>
        <begin position="201"/>
        <end position="210"/>
    </location>
</feature>
<evidence type="ECO:0000313" key="3">
    <source>
        <dbReference type="EnsemblMetazoa" id="PPA04237.1"/>
    </source>
</evidence>
<feature type="chain" id="PRO_5043814460" evidence="2">
    <location>
        <begin position="21"/>
        <end position="409"/>
    </location>
</feature>